<dbReference type="AlphaFoldDB" id="A0AAW2F1J1"/>
<name>A0AAW2F1J1_9HYME</name>
<reference evidence="1 2" key="1">
    <citation type="submission" date="2023-03" db="EMBL/GenBank/DDBJ databases">
        <title>High recombination rates correlate with genetic variation in Cardiocondyla obscurior ants.</title>
        <authorList>
            <person name="Errbii M."/>
        </authorList>
    </citation>
    <scope>NUCLEOTIDE SEQUENCE [LARGE SCALE GENOMIC DNA]</scope>
    <source>
        <strain evidence="1">Alpha-2009</strain>
        <tissue evidence="1">Whole body</tissue>
    </source>
</reference>
<evidence type="ECO:0000313" key="2">
    <source>
        <dbReference type="Proteomes" id="UP001430953"/>
    </source>
</evidence>
<proteinExistence type="predicted"/>
<organism evidence="1 2">
    <name type="scientific">Cardiocondyla obscurior</name>
    <dbReference type="NCBI Taxonomy" id="286306"/>
    <lineage>
        <taxon>Eukaryota</taxon>
        <taxon>Metazoa</taxon>
        <taxon>Ecdysozoa</taxon>
        <taxon>Arthropoda</taxon>
        <taxon>Hexapoda</taxon>
        <taxon>Insecta</taxon>
        <taxon>Pterygota</taxon>
        <taxon>Neoptera</taxon>
        <taxon>Endopterygota</taxon>
        <taxon>Hymenoptera</taxon>
        <taxon>Apocrita</taxon>
        <taxon>Aculeata</taxon>
        <taxon>Formicoidea</taxon>
        <taxon>Formicidae</taxon>
        <taxon>Myrmicinae</taxon>
        <taxon>Cardiocondyla</taxon>
    </lineage>
</organism>
<gene>
    <name evidence="1" type="ORF">PUN28_014398</name>
</gene>
<accession>A0AAW2F1J1</accession>
<dbReference type="EMBL" id="JADYXP020000015">
    <property type="protein sequence ID" value="KAL0109277.1"/>
    <property type="molecule type" value="Genomic_DNA"/>
</dbReference>
<keyword evidence="2" id="KW-1185">Reference proteome</keyword>
<sequence length="47" mass="5502">MHFTVRWKRSTRTSCTCRICIFLILLREGGKREATLVQVGKVESRAY</sequence>
<evidence type="ECO:0000313" key="1">
    <source>
        <dbReference type="EMBL" id="KAL0109277.1"/>
    </source>
</evidence>
<dbReference type="Proteomes" id="UP001430953">
    <property type="component" value="Unassembled WGS sequence"/>
</dbReference>
<protein>
    <submittedName>
        <fullName evidence="1">Uncharacterized protein</fullName>
    </submittedName>
</protein>
<comment type="caution">
    <text evidence="1">The sequence shown here is derived from an EMBL/GenBank/DDBJ whole genome shotgun (WGS) entry which is preliminary data.</text>
</comment>